<evidence type="ECO:0000313" key="1">
    <source>
        <dbReference type="EMBL" id="KAH7233807.1"/>
    </source>
</evidence>
<comment type="caution">
    <text evidence="1">The sequence shown here is derived from an EMBL/GenBank/DDBJ whole genome shotgun (WGS) entry which is preliminary data.</text>
</comment>
<dbReference type="RefSeq" id="XP_046044152.1">
    <property type="nucleotide sequence ID" value="XM_046193942.1"/>
</dbReference>
<dbReference type="OrthoDB" id="4227485at2759"/>
<dbReference type="EMBL" id="JAGMUX010000018">
    <property type="protein sequence ID" value="KAH7233807.1"/>
    <property type="molecule type" value="Genomic_DNA"/>
</dbReference>
<keyword evidence="2" id="KW-1185">Reference proteome</keyword>
<reference evidence="1" key="1">
    <citation type="journal article" date="2021" name="Nat. Commun.">
        <title>Genetic determinants of endophytism in the Arabidopsis root mycobiome.</title>
        <authorList>
            <person name="Mesny F."/>
            <person name="Miyauchi S."/>
            <person name="Thiergart T."/>
            <person name="Pickel B."/>
            <person name="Atanasova L."/>
            <person name="Karlsson M."/>
            <person name="Huettel B."/>
            <person name="Barry K.W."/>
            <person name="Haridas S."/>
            <person name="Chen C."/>
            <person name="Bauer D."/>
            <person name="Andreopoulos W."/>
            <person name="Pangilinan J."/>
            <person name="LaButti K."/>
            <person name="Riley R."/>
            <person name="Lipzen A."/>
            <person name="Clum A."/>
            <person name="Drula E."/>
            <person name="Henrissat B."/>
            <person name="Kohler A."/>
            <person name="Grigoriev I.V."/>
            <person name="Martin F.M."/>
            <person name="Hacquard S."/>
        </authorList>
    </citation>
    <scope>NUCLEOTIDE SEQUENCE</scope>
    <source>
        <strain evidence="1">MPI-CAGE-AT-0023</strain>
    </source>
</reference>
<evidence type="ECO:0000313" key="2">
    <source>
        <dbReference type="Proteomes" id="UP000720189"/>
    </source>
</evidence>
<protein>
    <submittedName>
        <fullName evidence="1">Uncharacterized protein</fullName>
    </submittedName>
</protein>
<accession>A0A9P9G880</accession>
<dbReference type="Proteomes" id="UP000720189">
    <property type="component" value="Unassembled WGS sequence"/>
</dbReference>
<gene>
    <name evidence="1" type="ORF">BKA55DRAFT_580198</name>
</gene>
<organism evidence="1 2">
    <name type="scientific">Fusarium redolens</name>
    <dbReference type="NCBI Taxonomy" id="48865"/>
    <lineage>
        <taxon>Eukaryota</taxon>
        <taxon>Fungi</taxon>
        <taxon>Dikarya</taxon>
        <taxon>Ascomycota</taxon>
        <taxon>Pezizomycotina</taxon>
        <taxon>Sordariomycetes</taxon>
        <taxon>Hypocreomycetidae</taxon>
        <taxon>Hypocreales</taxon>
        <taxon>Nectriaceae</taxon>
        <taxon>Fusarium</taxon>
        <taxon>Fusarium redolens species complex</taxon>
    </lineage>
</organism>
<dbReference type="AlphaFoldDB" id="A0A9P9G880"/>
<name>A0A9P9G880_FUSRE</name>
<proteinExistence type="predicted"/>
<sequence>MLESLQREGDPLTLHLPLDTYIRCDQGRSRVKALLDTGRFFYWWTVELYAGESKIALLQRCKY</sequence>
<dbReference type="GeneID" id="70223896"/>